<dbReference type="GO" id="GO:0004222">
    <property type="term" value="F:metalloendopeptidase activity"/>
    <property type="evidence" value="ECO:0007669"/>
    <property type="project" value="InterPro"/>
</dbReference>
<dbReference type="EMBL" id="FNQB01000005">
    <property type="protein sequence ID" value="SDZ63982.1"/>
    <property type="molecule type" value="Genomic_DNA"/>
</dbReference>
<name>A0A1H3UNG4_9ACTN</name>
<accession>A0A1H3UNG4</accession>
<evidence type="ECO:0000259" key="12">
    <source>
        <dbReference type="Pfam" id="PF01435"/>
    </source>
</evidence>
<keyword evidence="8 10" id="KW-0482">Metalloprotease</keyword>
<evidence type="ECO:0000256" key="7">
    <source>
        <dbReference type="ARBA" id="ARBA00022989"/>
    </source>
</evidence>
<dbReference type="STRING" id="137265.SAMN05421684_7637"/>
<sequence length="403" mass="44638">MTEDHLSCRCPHCEWNLDTLAPIEGATWFWRSIRTRDHRAGFRSDRLLASGVPGRPWVYALLVALSVVLVAVPVTALLAAVWLLIVGPVAIGLLLLLVAYAVRPRLGRVKKVLKGHYRLDSDRAPVLHALIGRVASAVDAPRPDIVAIDPGSWGAETDVAGIRQRRILLLGIPLLASIDRGEFVALLGHEVGHFANRDSRRRLLTWPARVTFGHISRALKPSRVSGVERDLLGLQLIVFELWRMISGLLSWLSFAVHTVIRTAAARDDRHAEQRADLLAVRAAGRASTLGLFDATAAFPLYRGAISGATRKGYAMTEWRARIAQNRSRNDEGRTAVLRQLTMRTEASLFASHPSTGRRHQFVSTLPNSHAAVRVTDAEWATIVREVAPYAETLRNELAEQYEM</sequence>
<evidence type="ECO:0000256" key="6">
    <source>
        <dbReference type="ARBA" id="ARBA00022833"/>
    </source>
</evidence>
<dbReference type="GO" id="GO:0006508">
    <property type="term" value="P:proteolysis"/>
    <property type="evidence" value="ECO:0007669"/>
    <property type="project" value="UniProtKB-KW"/>
</dbReference>
<comment type="similarity">
    <text evidence="10">Belongs to the peptidase M48 family.</text>
</comment>
<dbReference type="AlphaFoldDB" id="A0A1H3UNG4"/>
<dbReference type="CDD" id="cd07328">
    <property type="entry name" value="M48_Ste24p_like"/>
    <property type="match status" value="1"/>
</dbReference>
<comment type="cofactor">
    <cofactor evidence="10">
        <name>Zn(2+)</name>
        <dbReference type="ChEBI" id="CHEBI:29105"/>
    </cofactor>
    <text evidence="10">Binds 1 zinc ion per subunit.</text>
</comment>
<keyword evidence="7 11" id="KW-1133">Transmembrane helix</keyword>
<keyword evidence="5 10" id="KW-0378">Hydrolase</keyword>
<evidence type="ECO:0000313" key="13">
    <source>
        <dbReference type="EMBL" id="SDZ63982.1"/>
    </source>
</evidence>
<dbReference type="Proteomes" id="UP000199632">
    <property type="component" value="Unassembled WGS sequence"/>
</dbReference>
<evidence type="ECO:0000256" key="5">
    <source>
        <dbReference type="ARBA" id="ARBA00022801"/>
    </source>
</evidence>
<proteinExistence type="inferred from homology"/>
<keyword evidence="1" id="KW-1003">Cell membrane</keyword>
<keyword evidence="9 11" id="KW-0472">Membrane</keyword>
<dbReference type="Gene3D" id="3.30.2010.10">
    <property type="entry name" value="Metalloproteases ('zincins'), catalytic domain"/>
    <property type="match status" value="1"/>
</dbReference>
<keyword evidence="6 10" id="KW-0862">Zinc</keyword>
<evidence type="ECO:0000256" key="2">
    <source>
        <dbReference type="ARBA" id="ARBA00022670"/>
    </source>
</evidence>
<feature type="transmembrane region" description="Helical" evidence="11">
    <location>
        <begin position="56"/>
        <end position="74"/>
    </location>
</feature>
<gene>
    <name evidence="13" type="ORF">SAMN05421684_7637</name>
</gene>
<dbReference type="PANTHER" id="PTHR43221">
    <property type="entry name" value="PROTEASE HTPX"/>
    <property type="match status" value="1"/>
</dbReference>
<evidence type="ECO:0000256" key="4">
    <source>
        <dbReference type="ARBA" id="ARBA00022723"/>
    </source>
</evidence>
<evidence type="ECO:0000256" key="9">
    <source>
        <dbReference type="ARBA" id="ARBA00023136"/>
    </source>
</evidence>
<dbReference type="GO" id="GO:0046872">
    <property type="term" value="F:metal ion binding"/>
    <property type="evidence" value="ECO:0007669"/>
    <property type="project" value="UniProtKB-KW"/>
</dbReference>
<evidence type="ECO:0000313" key="14">
    <source>
        <dbReference type="Proteomes" id="UP000199632"/>
    </source>
</evidence>
<evidence type="ECO:0000256" key="10">
    <source>
        <dbReference type="RuleBase" id="RU003983"/>
    </source>
</evidence>
<feature type="transmembrane region" description="Helical" evidence="11">
    <location>
        <begin position="80"/>
        <end position="102"/>
    </location>
</feature>
<reference evidence="14" key="1">
    <citation type="submission" date="2016-10" db="EMBL/GenBank/DDBJ databases">
        <authorList>
            <person name="Varghese N."/>
            <person name="Submissions S."/>
        </authorList>
    </citation>
    <scope>NUCLEOTIDE SEQUENCE [LARGE SCALE GENOMIC DNA]</scope>
    <source>
        <strain evidence="14">DSM 44718</strain>
    </source>
</reference>
<dbReference type="InterPro" id="IPR001915">
    <property type="entry name" value="Peptidase_M48"/>
</dbReference>
<protein>
    <submittedName>
        <fullName evidence="13">Zn-dependent protease with chaperone function</fullName>
    </submittedName>
</protein>
<evidence type="ECO:0000256" key="3">
    <source>
        <dbReference type="ARBA" id="ARBA00022692"/>
    </source>
</evidence>
<dbReference type="RefSeq" id="WP_176985289.1">
    <property type="nucleotide sequence ID" value="NZ_BOND01000029.1"/>
</dbReference>
<keyword evidence="2 10" id="KW-0645">Protease</keyword>
<organism evidence="13 14">
    <name type="scientific">Asanoa ishikariensis</name>
    <dbReference type="NCBI Taxonomy" id="137265"/>
    <lineage>
        <taxon>Bacteria</taxon>
        <taxon>Bacillati</taxon>
        <taxon>Actinomycetota</taxon>
        <taxon>Actinomycetes</taxon>
        <taxon>Micromonosporales</taxon>
        <taxon>Micromonosporaceae</taxon>
        <taxon>Asanoa</taxon>
    </lineage>
</organism>
<dbReference type="Pfam" id="PF01435">
    <property type="entry name" value="Peptidase_M48"/>
    <property type="match status" value="1"/>
</dbReference>
<evidence type="ECO:0000256" key="11">
    <source>
        <dbReference type="SAM" id="Phobius"/>
    </source>
</evidence>
<feature type="domain" description="Peptidase M48" evidence="12">
    <location>
        <begin position="124"/>
        <end position="363"/>
    </location>
</feature>
<evidence type="ECO:0000256" key="8">
    <source>
        <dbReference type="ARBA" id="ARBA00023049"/>
    </source>
</evidence>
<keyword evidence="4" id="KW-0479">Metal-binding</keyword>
<dbReference type="PANTHER" id="PTHR43221:SF2">
    <property type="entry name" value="PROTEASE HTPX HOMOLOG"/>
    <property type="match status" value="1"/>
</dbReference>
<keyword evidence="3 11" id="KW-0812">Transmembrane</keyword>
<evidence type="ECO:0000256" key="1">
    <source>
        <dbReference type="ARBA" id="ARBA00022475"/>
    </source>
</evidence>
<keyword evidence="14" id="KW-1185">Reference proteome</keyword>
<dbReference type="InterPro" id="IPR050083">
    <property type="entry name" value="HtpX_protease"/>
</dbReference>